<dbReference type="GO" id="GO:0006633">
    <property type="term" value="P:fatty acid biosynthetic process"/>
    <property type="evidence" value="ECO:0007669"/>
    <property type="project" value="TreeGrafter"/>
</dbReference>
<dbReference type="PANTHER" id="PTHR43775:SF37">
    <property type="entry name" value="SI:DKEY-61P9.11"/>
    <property type="match status" value="1"/>
</dbReference>
<keyword evidence="6" id="KW-0012">Acyltransferase</keyword>
<dbReference type="Proteomes" id="UP000526734">
    <property type="component" value="Unassembled WGS sequence"/>
</dbReference>
<dbReference type="Pfam" id="PF00109">
    <property type="entry name" value="ketoacyl-synt"/>
    <property type="match status" value="1"/>
</dbReference>
<dbReference type="PROSITE" id="PS52004">
    <property type="entry name" value="KS3_2"/>
    <property type="match status" value="1"/>
</dbReference>
<dbReference type="GO" id="GO:0004312">
    <property type="term" value="F:fatty acid synthase activity"/>
    <property type="evidence" value="ECO:0007669"/>
    <property type="project" value="TreeGrafter"/>
</dbReference>
<accession>A0A7W3VZQ7</accession>
<dbReference type="Pfam" id="PF00698">
    <property type="entry name" value="Acyl_transf_1"/>
    <property type="match status" value="1"/>
</dbReference>
<evidence type="ECO:0000313" key="7">
    <source>
        <dbReference type="Proteomes" id="UP000526734"/>
    </source>
</evidence>
<dbReference type="Pfam" id="PF22621">
    <property type="entry name" value="CurL-like_PKS_C"/>
    <property type="match status" value="1"/>
</dbReference>
<dbReference type="SMART" id="SM00823">
    <property type="entry name" value="PKS_PP"/>
    <property type="match status" value="1"/>
</dbReference>
<dbReference type="Gene3D" id="3.40.47.10">
    <property type="match status" value="1"/>
</dbReference>
<dbReference type="InterPro" id="IPR016036">
    <property type="entry name" value="Malonyl_transacylase_ACP-bd"/>
</dbReference>
<keyword evidence="1" id="KW-0596">Phosphopantetheine</keyword>
<dbReference type="Pfam" id="PF02801">
    <property type="entry name" value="Ketoacyl-synt_C"/>
    <property type="match status" value="1"/>
</dbReference>
<dbReference type="SMART" id="SM00825">
    <property type="entry name" value="PKS_KS"/>
    <property type="match status" value="1"/>
</dbReference>
<keyword evidence="7" id="KW-1185">Reference proteome</keyword>
<name>A0A7W3VZQ7_9PSEU</name>
<dbReference type="Gene3D" id="3.40.366.10">
    <property type="entry name" value="Malonyl-Coenzyme A Acyl Carrier Protein, domain 2"/>
    <property type="match status" value="1"/>
</dbReference>
<dbReference type="SUPFAM" id="SSF52151">
    <property type="entry name" value="FabD/lysophospholipase-like"/>
    <property type="match status" value="1"/>
</dbReference>
<dbReference type="Gene3D" id="1.10.1200.10">
    <property type="entry name" value="ACP-like"/>
    <property type="match status" value="1"/>
</dbReference>
<evidence type="ECO:0000256" key="3">
    <source>
        <dbReference type="ARBA" id="ARBA00022679"/>
    </source>
</evidence>
<dbReference type="InterPro" id="IPR009081">
    <property type="entry name" value="PP-bd_ACP"/>
</dbReference>
<reference evidence="6 7" key="1">
    <citation type="submission" date="2020-08" db="EMBL/GenBank/DDBJ databases">
        <title>Amycolatopsis sp. nov. DR6-1 isolated from Dendrobium heterocarpum.</title>
        <authorList>
            <person name="Tedsree N."/>
            <person name="Kuncharoen N."/>
            <person name="Likhitwitayawuid K."/>
            <person name="Tanasupawat S."/>
        </authorList>
    </citation>
    <scope>NUCLEOTIDE SEQUENCE [LARGE SCALE GENOMIC DNA]</scope>
    <source>
        <strain evidence="6 7">DR6-1</strain>
    </source>
</reference>
<dbReference type="InterPro" id="IPR014043">
    <property type="entry name" value="Acyl_transferase_dom"/>
</dbReference>
<dbReference type="SUPFAM" id="SSF55048">
    <property type="entry name" value="Probable ACP-binding domain of malonyl-CoA ACP transacylase"/>
    <property type="match status" value="1"/>
</dbReference>
<dbReference type="InterPro" id="IPR014031">
    <property type="entry name" value="Ketoacyl_synth_C"/>
</dbReference>
<evidence type="ECO:0000313" key="6">
    <source>
        <dbReference type="EMBL" id="MBB1156115.1"/>
    </source>
</evidence>
<dbReference type="SUPFAM" id="SSF47336">
    <property type="entry name" value="ACP-like"/>
    <property type="match status" value="1"/>
</dbReference>
<dbReference type="InterPro" id="IPR001227">
    <property type="entry name" value="Ac_transferase_dom_sf"/>
</dbReference>
<dbReference type="Gene3D" id="3.30.70.3290">
    <property type="match status" value="1"/>
</dbReference>
<sequence length="992" mass="104643">MTGAGGTFDAGRSVIMVGVACRFPGARNADELWELLISGGDAVGEIPRERFDAEKCYSAESGKPHTIRSLGGGYLNDVDNFDAGFFGITRGEAEQMDPQQRMLMEVVWQAVEDAGLTAEGLAGSNTGVYLSTFGTEYWDFVRAAGRSGLHAAMGTVVPGMIAGRIAHHLDLRGPTMGVAANCATSLLAVHLAVRALRHGEIDLAIVGGAQLMLSPDLHFAVSEAEMLSPTGRSRFGDASADGYVRSEGVGAVILKRLPDATRDRDRGYAAIVGTATGNNGRSGPSLTAPAQVAQESTLRAAYRDAGIPPAAVGYVEAHGPGTPAGDPVELQALADVLGEGRPEDRPCLVGSVKSNIGHLEGVAGIAGLIKTALVLRHRTVPATLHVTKPIAQFRQPGTPLRLPRRTQVLPAEGQTAIAGVTSLGLAGAIVHVVLAELPERGRADPQERSAYLLPLSARHPEALRQTAQRYAGLLESPAAPALADVCHTAAVRRTHFERRMAVVGSDREELVAALAAAGRRQGSAQVFGDGSPVTEPPKIVFVYPGQGSQWPGMARELLASSEVFARRFAECDRAVRHETGWSPAEVIGSGAEVSTMDFVQPVLWSVQVALAAVWRDFGVEPDLVIGHSMGEVAAAVTAGALSVSDGAAVICRRSALLAARRTPGAMWAVQLGEQAAQRAIGEYADRVCVGVVNSRAATVLSGDPDALAEIVAGLRADGVFCRQVRVDYASHAPQVEPLRPLLHDVLAGLRPRPGRVPVRSTVLDSVVDGSGFDAGYWADNLILPVRFESAVRAVLADRRPTVFVEISPHPILSLAIEDGIQDAAARAWQVASLRRDEPEYKTMLGGLGAVYAAGGEVAFDRLGDGRFVDVPGYPWQHERFWIDAGEVEWPGGTGAAPRATPIDALHYAESAATVPGRVRYLRTAVGLLLGLPDVDPAVPLPALGLSSVFAVQLAYQVRTELGLRVSGRDLLGAASIEDLARELEPRPREAVS</sequence>
<dbReference type="InterPro" id="IPR014030">
    <property type="entry name" value="Ketoacyl_synth_N"/>
</dbReference>
<protein>
    <submittedName>
        <fullName evidence="6">Acyltransferase domain-containing protein</fullName>
    </submittedName>
</protein>
<dbReference type="InterPro" id="IPR050091">
    <property type="entry name" value="PKS_NRPS_Biosynth_Enz"/>
</dbReference>
<evidence type="ECO:0000259" key="5">
    <source>
        <dbReference type="PROSITE" id="PS52004"/>
    </source>
</evidence>
<comment type="caution">
    <text evidence="6">The sequence shown here is derived from an EMBL/GenBank/DDBJ whole genome shotgun (WGS) entry which is preliminary data.</text>
</comment>
<dbReference type="EMBL" id="JACGZW010000008">
    <property type="protein sequence ID" value="MBB1156115.1"/>
    <property type="molecule type" value="Genomic_DNA"/>
</dbReference>
<dbReference type="GO" id="GO:0005737">
    <property type="term" value="C:cytoplasm"/>
    <property type="evidence" value="ECO:0007669"/>
    <property type="project" value="TreeGrafter"/>
</dbReference>
<dbReference type="Pfam" id="PF00550">
    <property type="entry name" value="PP-binding"/>
    <property type="match status" value="1"/>
</dbReference>
<evidence type="ECO:0000256" key="1">
    <source>
        <dbReference type="ARBA" id="ARBA00022450"/>
    </source>
</evidence>
<keyword evidence="2" id="KW-0597">Phosphoprotein</keyword>
<dbReference type="GO" id="GO:0005886">
    <property type="term" value="C:plasma membrane"/>
    <property type="evidence" value="ECO:0007669"/>
    <property type="project" value="TreeGrafter"/>
</dbReference>
<dbReference type="InterPro" id="IPR036736">
    <property type="entry name" value="ACP-like_sf"/>
</dbReference>
<keyword evidence="3 6" id="KW-0808">Transferase</keyword>
<feature type="domain" description="Carrier" evidence="4">
    <location>
        <begin position="912"/>
        <end position="987"/>
    </location>
</feature>
<dbReference type="AlphaFoldDB" id="A0A7W3VZQ7"/>
<dbReference type="RefSeq" id="WP_182893079.1">
    <property type="nucleotide sequence ID" value="NZ_JACGZW010000008.1"/>
</dbReference>
<dbReference type="SUPFAM" id="SSF53901">
    <property type="entry name" value="Thiolase-like"/>
    <property type="match status" value="1"/>
</dbReference>
<dbReference type="SMART" id="SM00827">
    <property type="entry name" value="PKS_AT"/>
    <property type="match status" value="1"/>
</dbReference>
<dbReference type="InterPro" id="IPR016035">
    <property type="entry name" value="Acyl_Trfase/lysoPLipase"/>
</dbReference>
<evidence type="ECO:0000256" key="2">
    <source>
        <dbReference type="ARBA" id="ARBA00022553"/>
    </source>
</evidence>
<organism evidence="6 7">
    <name type="scientific">Amycolatopsis dendrobii</name>
    <dbReference type="NCBI Taxonomy" id="2760662"/>
    <lineage>
        <taxon>Bacteria</taxon>
        <taxon>Bacillati</taxon>
        <taxon>Actinomycetota</taxon>
        <taxon>Actinomycetes</taxon>
        <taxon>Pseudonocardiales</taxon>
        <taxon>Pseudonocardiaceae</taxon>
        <taxon>Amycolatopsis</taxon>
    </lineage>
</organism>
<feature type="domain" description="Ketosynthase family 3 (KS3)" evidence="5">
    <location>
        <begin position="11"/>
        <end position="436"/>
    </location>
</feature>
<dbReference type="InterPro" id="IPR020841">
    <property type="entry name" value="PKS_Beta-ketoAc_synthase_dom"/>
</dbReference>
<dbReference type="InterPro" id="IPR020806">
    <property type="entry name" value="PKS_PP-bd"/>
</dbReference>
<dbReference type="InterPro" id="IPR016039">
    <property type="entry name" value="Thiolase-like"/>
</dbReference>
<dbReference type="GO" id="GO:0031177">
    <property type="term" value="F:phosphopantetheine binding"/>
    <property type="evidence" value="ECO:0007669"/>
    <property type="project" value="InterPro"/>
</dbReference>
<dbReference type="CDD" id="cd00833">
    <property type="entry name" value="PKS"/>
    <property type="match status" value="1"/>
</dbReference>
<gene>
    <name evidence="6" type="ORF">H4281_23440</name>
</gene>
<proteinExistence type="predicted"/>
<dbReference type="GO" id="GO:0071770">
    <property type="term" value="P:DIM/DIP cell wall layer assembly"/>
    <property type="evidence" value="ECO:0007669"/>
    <property type="project" value="TreeGrafter"/>
</dbReference>
<dbReference type="PANTHER" id="PTHR43775">
    <property type="entry name" value="FATTY ACID SYNTHASE"/>
    <property type="match status" value="1"/>
</dbReference>
<dbReference type="PROSITE" id="PS50075">
    <property type="entry name" value="CARRIER"/>
    <property type="match status" value="1"/>
</dbReference>
<evidence type="ECO:0000259" key="4">
    <source>
        <dbReference type="PROSITE" id="PS50075"/>
    </source>
</evidence>